<evidence type="ECO:0000313" key="4">
    <source>
        <dbReference type="EMBL" id="SCO65090.1"/>
    </source>
</evidence>
<dbReference type="GO" id="GO:0016887">
    <property type="term" value="F:ATP hydrolysis activity"/>
    <property type="evidence" value="ECO:0007669"/>
    <property type="project" value="InterPro"/>
</dbReference>
<evidence type="ECO:0000259" key="3">
    <source>
        <dbReference type="SMART" id="SM00382"/>
    </source>
</evidence>
<dbReference type="eggNOG" id="KOG1969">
    <property type="taxonomic scope" value="Eukaryota"/>
</dbReference>
<evidence type="ECO:0000256" key="1">
    <source>
        <dbReference type="SAM" id="MobiDB-lite"/>
    </source>
</evidence>
<feature type="compositionally biased region" description="Polar residues" evidence="1">
    <location>
        <begin position="1005"/>
        <end position="1021"/>
    </location>
</feature>
<dbReference type="Pfam" id="PF25361">
    <property type="entry name" value="AAA_lid_RFC1"/>
    <property type="match status" value="1"/>
</dbReference>
<accession>A0A1G4GR93</accession>
<feature type="region of interest" description="Disordered" evidence="1">
    <location>
        <begin position="53"/>
        <end position="79"/>
    </location>
</feature>
<dbReference type="InterPro" id="IPR003959">
    <property type="entry name" value="ATPase_AAA_core"/>
</dbReference>
<dbReference type="Gene3D" id="1.10.8.60">
    <property type="match status" value="1"/>
</dbReference>
<feature type="compositionally biased region" description="Basic and acidic residues" evidence="1">
    <location>
        <begin position="217"/>
        <end position="247"/>
    </location>
</feature>
<dbReference type="VEuPathDB" id="PlasmoDB:PVW1_020011500"/>
<feature type="region of interest" description="Disordered" evidence="1">
    <location>
        <begin position="1005"/>
        <end position="1029"/>
    </location>
</feature>
<dbReference type="SUPFAM" id="SSF52540">
    <property type="entry name" value="P-loop containing nucleoside triphosphate hydrolases"/>
    <property type="match status" value="1"/>
</dbReference>
<dbReference type="SMART" id="SM00382">
    <property type="entry name" value="AAA"/>
    <property type="match status" value="1"/>
</dbReference>
<keyword evidence="2" id="KW-1133">Transmembrane helix</keyword>
<organism evidence="4 5">
    <name type="scientific">Plasmodium vivax</name>
    <name type="common">malaria parasite P. vivax</name>
    <dbReference type="NCBI Taxonomy" id="5855"/>
    <lineage>
        <taxon>Eukaryota</taxon>
        <taxon>Sar</taxon>
        <taxon>Alveolata</taxon>
        <taxon>Apicomplexa</taxon>
        <taxon>Aconoidasida</taxon>
        <taxon>Haemosporida</taxon>
        <taxon>Plasmodiidae</taxon>
        <taxon>Plasmodium</taxon>
        <taxon>Plasmodium (Plasmodium)</taxon>
    </lineage>
</organism>
<dbReference type="Proteomes" id="UP000196402">
    <property type="component" value="Chromosome 2"/>
</dbReference>
<dbReference type="GO" id="GO:0003677">
    <property type="term" value="F:DNA binding"/>
    <property type="evidence" value="ECO:0007669"/>
    <property type="project" value="TreeGrafter"/>
</dbReference>
<dbReference type="InterPro" id="IPR003593">
    <property type="entry name" value="AAA+_ATPase"/>
</dbReference>
<dbReference type="Gene3D" id="3.40.50.300">
    <property type="entry name" value="P-loop containing nucleotide triphosphate hydrolases"/>
    <property type="match status" value="1"/>
</dbReference>
<keyword evidence="2" id="KW-0472">Membrane</keyword>
<dbReference type="VEuPathDB" id="PlasmoDB:PVPAM_020011400"/>
<feature type="domain" description="AAA+ ATPase" evidence="3">
    <location>
        <begin position="322"/>
        <end position="450"/>
    </location>
</feature>
<feature type="region of interest" description="Disordered" evidence="1">
    <location>
        <begin position="217"/>
        <end position="253"/>
    </location>
</feature>
<evidence type="ECO:0000256" key="2">
    <source>
        <dbReference type="SAM" id="Phobius"/>
    </source>
</evidence>
<dbReference type="EMBL" id="LT615240">
    <property type="protein sequence ID" value="SCO65090.1"/>
    <property type="molecule type" value="Genomic_DNA"/>
</dbReference>
<evidence type="ECO:0000313" key="5">
    <source>
        <dbReference type="Proteomes" id="UP000196402"/>
    </source>
</evidence>
<protein>
    <submittedName>
        <fullName evidence="4">Replication factor c protein, putative</fullName>
    </submittedName>
</protein>
<reference evidence="4 5" key="1">
    <citation type="submission" date="2016-07" db="EMBL/GenBank/DDBJ databases">
        <authorList>
            <consortium name="Pathogen Informatics"/>
        </authorList>
    </citation>
    <scope>NUCLEOTIDE SEQUENCE [LARGE SCALE GENOMIC DNA]</scope>
</reference>
<proteinExistence type="predicted"/>
<dbReference type="VEuPathDB" id="PlasmoDB:PVP01_0203900"/>
<dbReference type="GO" id="GO:0005524">
    <property type="term" value="F:ATP binding"/>
    <property type="evidence" value="ECO:0007669"/>
    <property type="project" value="InterPro"/>
</dbReference>
<dbReference type="Pfam" id="PF00004">
    <property type="entry name" value="AAA"/>
    <property type="match status" value="1"/>
</dbReference>
<sequence>MNFGFSGIDELNGLDKALIEEIERETKGAGDNKRKFDVYDEYELLLNKKKKKKKKNEQLERNPILAAKGGLEQPPQVSSLTGSPFNREFQNHYIFNDYHFLREYVYKNNLTTDDIFFKPEQVEARSRIDCAKLASSNADIDEYLKIYDCNDIYPPVYVKKLAGEGKRLGGKYMEGLADDAEEHQQGGGSCTGSPFLRRNSQGFRKTLEKVLREIKEEERQRKERRENQQTELGKAHQEEGKTEKKETPQAGKNLKPKKCVNFVEKYRAKYFSELLTDEAINREVLLWMKQWSERIGKGPTSLTSTQGNERNEEEEAKKNSEFQRILLLGGSAGKGKTTLAYVVANHFKFNVIEINGSDDRNKETLIPLVESIVCNNSIGSKPNICIIDEIDGLTSTQQNIEAVMKFLTKKDRRNRSIIRRPIICICNDIYHKSLKELRKISKVVVVESVNHEMLKGRINFICEREGISIGNETVNKLVDICKGDIRAVLNTICFLSIGAVGAMSGGVGGGGVGGGGVGGGGVGSGGVGSGGVGSGGVGSGGAGGVASSASGNDPLLTSPGRPLKQKRKVPISMELLNAYLFYKDANNNYMELLNLIYVKNKNKKIIKRLLEECHQFFHRNLANEYNYLQSYYYVYDNLMNVPFNDFDFCKLSYCLDFLSFCDTLEFRQKQNLSYSLQKTLFFVVYLFILIIHLNMNSHVQYILMHNSHSNFNRAKQMSMRQMKDNFLNESFGAITYKYIYSKHFFFETVNYIFSFFYMNGFFFRNVHLWGTASYFNELDAPKYLLVPYHFNNVSKLKLFCLKLLHLMTLFNVSFTNVSVSSSSLGPFHFGAPRAGHSARGQAVGNYAVGGAAPGAAPGAATCEAEKAYVFDPHVEDLLLFAEKRESGYRQLQQAGKPQTASCQASTFHFHTLESFLTNTVCEKLNELKKWINNQSIYFNEKKKQPSQMQVIKTSSNKMSKKKFEVSYTPNFEKSLTDIILIAHQKGYRKAFSFYFPNEVAQDGVGSTSGRVDAKTGSTDQQAKGARTPGANLKNEQNILKTKILHNTGDAALTIADLVREEKSYMDRTINRQKEIYFTGKYVKTKGYYKNVEERCNAVLQPLHFCVFQGS</sequence>
<name>A0A1G4GR93_PLAVI</name>
<feature type="region of interest" description="Disordered" evidence="1">
    <location>
        <begin position="297"/>
        <end position="316"/>
    </location>
</feature>
<feature type="region of interest" description="Disordered" evidence="1">
    <location>
        <begin position="543"/>
        <end position="563"/>
    </location>
</feature>
<feature type="transmembrane region" description="Helical" evidence="2">
    <location>
        <begin position="680"/>
        <end position="703"/>
    </location>
</feature>
<dbReference type="InterPro" id="IPR027417">
    <property type="entry name" value="P-loop_NTPase"/>
</dbReference>
<dbReference type="PANTHER" id="PTHR23389">
    <property type="entry name" value="CHROMOSOME TRANSMISSION FIDELITY FACTOR 18"/>
    <property type="match status" value="1"/>
</dbReference>
<dbReference type="VEuPathDB" id="PlasmoDB:PVX_081240"/>
<dbReference type="AlphaFoldDB" id="A0A1G4GR93"/>
<keyword evidence="2" id="KW-0812">Transmembrane</keyword>
<dbReference type="GO" id="GO:0005634">
    <property type="term" value="C:nucleus"/>
    <property type="evidence" value="ECO:0007669"/>
    <property type="project" value="TreeGrafter"/>
</dbReference>
<dbReference type="CDD" id="cd00009">
    <property type="entry name" value="AAA"/>
    <property type="match status" value="1"/>
</dbReference>
<gene>
    <name evidence="4" type="ORF">PVT01_020008000</name>
</gene>
<dbReference type="PANTHER" id="PTHR23389:SF3">
    <property type="entry name" value="CHROMOSOME TRANSMISSION FIDELITY PROTEIN 18 HOMOLOG"/>
    <property type="match status" value="1"/>
</dbReference>